<evidence type="ECO:0000313" key="3">
    <source>
        <dbReference type="Proteomes" id="UP001595945"/>
    </source>
</evidence>
<evidence type="ECO:0000313" key="2">
    <source>
        <dbReference type="EMBL" id="MFC4824814.1"/>
    </source>
</evidence>
<dbReference type="Proteomes" id="UP001595945">
    <property type="component" value="Unassembled WGS sequence"/>
</dbReference>
<feature type="region of interest" description="Disordered" evidence="1">
    <location>
        <begin position="32"/>
        <end position="58"/>
    </location>
</feature>
<dbReference type="GeneID" id="73044486"/>
<dbReference type="EMBL" id="JBHSHT010000001">
    <property type="protein sequence ID" value="MFC4824814.1"/>
    <property type="molecule type" value="Genomic_DNA"/>
</dbReference>
<dbReference type="AlphaFoldDB" id="A0ABD5Q273"/>
<dbReference type="RefSeq" id="WP_254269469.1">
    <property type="nucleotide sequence ID" value="NZ_CP100400.1"/>
</dbReference>
<comment type="caution">
    <text evidence="2">The sequence shown here is derived from an EMBL/GenBank/DDBJ whole genome shotgun (WGS) entry which is preliminary data.</text>
</comment>
<feature type="region of interest" description="Disordered" evidence="1">
    <location>
        <begin position="281"/>
        <end position="317"/>
    </location>
</feature>
<gene>
    <name evidence="2" type="ORF">ACFO9K_11145</name>
</gene>
<keyword evidence="3" id="KW-1185">Reference proteome</keyword>
<proteinExistence type="predicted"/>
<feature type="region of interest" description="Disordered" evidence="1">
    <location>
        <begin position="246"/>
        <end position="265"/>
    </location>
</feature>
<dbReference type="PANTHER" id="PTHR37507:SF2">
    <property type="entry name" value="SPORULATION PROTEIN YDCC"/>
    <property type="match status" value="1"/>
</dbReference>
<protein>
    <submittedName>
        <fullName evidence="2">Outer membrane lipoprotein carrier protein LolA</fullName>
    </submittedName>
</protein>
<dbReference type="PANTHER" id="PTHR37507">
    <property type="entry name" value="SPORULATION PROTEIN YDCC"/>
    <property type="match status" value="1"/>
</dbReference>
<feature type="compositionally biased region" description="Acidic residues" evidence="1">
    <location>
        <begin position="308"/>
        <end position="317"/>
    </location>
</feature>
<keyword evidence="2" id="KW-0449">Lipoprotein</keyword>
<feature type="compositionally biased region" description="Polar residues" evidence="1">
    <location>
        <begin position="32"/>
        <end position="57"/>
    </location>
</feature>
<organism evidence="2 3">
    <name type="scientific">Halorussus aquaticus</name>
    <dbReference type="NCBI Taxonomy" id="2953748"/>
    <lineage>
        <taxon>Archaea</taxon>
        <taxon>Methanobacteriati</taxon>
        <taxon>Methanobacteriota</taxon>
        <taxon>Stenosarchaea group</taxon>
        <taxon>Halobacteria</taxon>
        <taxon>Halobacteriales</taxon>
        <taxon>Haladaptataceae</taxon>
        <taxon>Halorussus</taxon>
    </lineage>
</organism>
<reference evidence="2 3" key="1">
    <citation type="journal article" date="2019" name="Int. J. Syst. Evol. Microbiol.">
        <title>The Global Catalogue of Microorganisms (GCM) 10K type strain sequencing project: providing services to taxonomists for standard genome sequencing and annotation.</title>
        <authorList>
            <consortium name="The Broad Institute Genomics Platform"/>
            <consortium name="The Broad Institute Genome Sequencing Center for Infectious Disease"/>
            <person name="Wu L."/>
            <person name="Ma J."/>
        </authorList>
    </citation>
    <scope>NUCLEOTIDE SEQUENCE [LARGE SCALE GENOMIC DNA]</scope>
    <source>
        <strain evidence="2 3">XZYJ18</strain>
    </source>
</reference>
<name>A0ABD5Q273_9EURY</name>
<accession>A0ABD5Q273</accession>
<sequence length="317" mass="34778">MTERRSRLVAASAALALLLVAAGCVGGLSGETGTTTDAPDSAVPTSDATSTADSAGTPSAAEILQRVQEKQRSVEGYSATLSYGTNISLTNGSSLSRQHSERLAVRYGNDSAPSSYRRVSLSDGDRRRVEVANADQFVSYNVTSERYRYTERSGEDHFGQHYTLDEVDRAGDPEVLTRENHASYEGTETVNGREAYVVTFEAKEHPNGPESTATAYFAEQTYWFDTETGILLKHVAHKPVRRFNQAMSEYRDPRNDTGGLRDDNGDDAVYLEHKVRTTQLSNLTVNPDFESGTFEFEPPEDAQPVGAPEDDEPEDDE</sequence>
<evidence type="ECO:0000256" key="1">
    <source>
        <dbReference type="SAM" id="MobiDB-lite"/>
    </source>
</evidence>
<feature type="compositionally biased region" description="Basic and acidic residues" evidence="1">
    <location>
        <begin position="249"/>
        <end position="263"/>
    </location>
</feature>
<dbReference type="PROSITE" id="PS51257">
    <property type="entry name" value="PROKAR_LIPOPROTEIN"/>
    <property type="match status" value="1"/>
</dbReference>
<dbReference type="InterPro" id="IPR052944">
    <property type="entry name" value="Sporulation_related"/>
</dbReference>
<dbReference type="Gene3D" id="2.50.20.10">
    <property type="entry name" value="Lipoprotein localisation LolA/LolB/LppX"/>
    <property type="match status" value="1"/>
</dbReference>